<feature type="region of interest" description="Disordered" evidence="1">
    <location>
        <begin position="24"/>
        <end position="44"/>
    </location>
</feature>
<dbReference type="PANTHER" id="PTHR34883">
    <property type="entry name" value="SERINE-RICH PROTEIN, PUTATIVE-RELATED-RELATED"/>
    <property type="match status" value="1"/>
</dbReference>
<comment type="caution">
    <text evidence="3">The sequence shown here is derived from an EMBL/GenBank/DDBJ whole genome shotgun (WGS) entry which is preliminary data.</text>
</comment>
<feature type="signal peptide" evidence="2">
    <location>
        <begin position="1"/>
        <end position="18"/>
    </location>
</feature>
<proteinExistence type="predicted"/>
<dbReference type="InterPro" id="IPR008972">
    <property type="entry name" value="Cupredoxin"/>
</dbReference>
<dbReference type="Proteomes" id="UP000631181">
    <property type="component" value="Unassembled WGS sequence"/>
</dbReference>
<accession>A0A8J8WN82</accession>
<feature type="compositionally biased region" description="Low complexity" evidence="1">
    <location>
        <begin position="27"/>
        <end position="43"/>
    </location>
</feature>
<name>A0A8J8WN82_9EURO</name>
<sequence>MHPLSSVAALSFLPLIHAQSGNGMTITTSSSSSSAPAPSGTGAVHHVDVGEDGLSFTPASLNVPVGDKIEFHFYPPAHLVAQSTFANPCSPINQGGFYSGVVSTSGKSEMTFTVTVNNTDPIWYYCGVGRHCQAGMVGVINPPSGGKETLEAFKSAASQVQDSSTPANAFGGVLGTSTNQTTSSMTTDSISNTATSASATKTSAGASSPSTTPNAGVSVQTVGGMSSLLLLGVLSWIMV</sequence>
<evidence type="ECO:0000313" key="4">
    <source>
        <dbReference type="Proteomes" id="UP000631181"/>
    </source>
</evidence>
<evidence type="ECO:0000256" key="2">
    <source>
        <dbReference type="SAM" id="SignalP"/>
    </source>
</evidence>
<evidence type="ECO:0000256" key="1">
    <source>
        <dbReference type="SAM" id="MobiDB-lite"/>
    </source>
</evidence>
<protein>
    <submittedName>
        <fullName evidence="3">Cupredoxin superfamily protein</fullName>
    </submittedName>
</protein>
<keyword evidence="2" id="KW-0732">Signal</keyword>
<gene>
    <name evidence="3" type="ORF">PECM_006333</name>
</gene>
<evidence type="ECO:0000313" key="3">
    <source>
        <dbReference type="EMBL" id="KAF7719481.1"/>
    </source>
</evidence>
<dbReference type="EMBL" id="WIWV01000005">
    <property type="protein sequence ID" value="KAF7719481.1"/>
    <property type="molecule type" value="Genomic_DNA"/>
</dbReference>
<dbReference type="CDD" id="cd00920">
    <property type="entry name" value="Cupredoxin"/>
    <property type="match status" value="1"/>
</dbReference>
<keyword evidence="4" id="KW-1185">Reference proteome</keyword>
<organism evidence="3 4">
    <name type="scientific">Penicillium ucsense</name>
    <dbReference type="NCBI Taxonomy" id="2839758"/>
    <lineage>
        <taxon>Eukaryota</taxon>
        <taxon>Fungi</taxon>
        <taxon>Dikarya</taxon>
        <taxon>Ascomycota</taxon>
        <taxon>Pezizomycotina</taxon>
        <taxon>Eurotiomycetes</taxon>
        <taxon>Eurotiomycetidae</taxon>
        <taxon>Eurotiales</taxon>
        <taxon>Aspergillaceae</taxon>
        <taxon>Penicillium</taxon>
    </lineage>
</organism>
<dbReference type="PANTHER" id="PTHR34883:SF15">
    <property type="entry name" value="EXTRACELLULAR SERINE-RICH PROTEIN"/>
    <property type="match status" value="1"/>
</dbReference>
<dbReference type="SUPFAM" id="SSF49503">
    <property type="entry name" value="Cupredoxins"/>
    <property type="match status" value="1"/>
</dbReference>
<dbReference type="OrthoDB" id="2331100at2759"/>
<feature type="compositionally biased region" description="Low complexity" evidence="1">
    <location>
        <begin position="176"/>
        <end position="190"/>
    </location>
</feature>
<feature type="chain" id="PRO_5035179044" evidence="2">
    <location>
        <begin position="19"/>
        <end position="239"/>
    </location>
</feature>
<dbReference type="InterPro" id="IPR052953">
    <property type="entry name" value="Ser-rich/MCO-related"/>
</dbReference>
<dbReference type="Gene3D" id="2.60.40.420">
    <property type="entry name" value="Cupredoxins - blue copper proteins"/>
    <property type="match status" value="1"/>
</dbReference>
<feature type="region of interest" description="Disordered" evidence="1">
    <location>
        <begin position="168"/>
        <end position="190"/>
    </location>
</feature>
<dbReference type="AlphaFoldDB" id="A0A8J8WN82"/>
<reference evidence="3" key="1">
    <citation type="journal article" date="2020" name="Front. Microbiol.">
        <title>Gene regulatory networks of Penicillium echinulatum 2HH and Penicillium oxalicum 114-2 inferred by a computational biology approach.</title>
        <authorList>
            <person name="Lenz A.R."/>
            <person name="Galan-Vasquez E."/>
            <person name="Balbinot E."/>
            <person name="De Abreu F.P."/>
            <person name="De Oliveira N.S."/>
            <person name="Da Rosa L.O."/>
            <person name="De Avila E Silva S."/>
            <person name="Camassola M."/>
            <person name="Dillon A.J.P."/>
            <person name="Perez-Rueda E."/>
        </authorList>
    </citation>
    <scope>NUCLEOTIDE SEQUENCE</scope>
    <source>
        <strain evidence="3">S1M29</strain>
    </source>
</reference>